<dbReference type="AlphaFoldDB" id="A0AAV2ZMB4"/>
<dbReference type="GO" id="GO:0030246">
    <property type="term" value="F:carbohydrate binding"/>
    <property type="evidence" value="ECO:0007669"/>
    <property type="project" value="UniProtKB-KW"/>
</dbReference>
<dbReference type="InterPro" id="IPR016187">
    <property type="entry name" value="CTDL_fold"/>
</dbReference>
<evidence type="ECO:0000259" key="8">
    <source>
        <dbReference type="PROSITE" id="PS50041"/>
    </source>
</evidence>
<proteinExistence type="predicted"/>
<comment type="subcellular location">
    <subcellularLocation>
        <location evidence="1">Secreted</location>
    </subcellularLocation>
</comment>
<keyword evidence="2" id="KW-0964">Secreted</keyword>
<evidence type="ECO:0000256" key="7">
    <source>
        <dbReference type="SAM" id="SignalP"/>
    </source>
</evidence>
<dbReference type="SUPFAM" id="SSF56436">
    <property type="entry name" value="C-type lectin-like"/>
    <property type="match status" value="1"/>
</dbReference>
<evidence type="ECO:0000256" key="6">
    <source>
        <dbReference type="SAM" id="MobiDB-lite"/>
    </source>
</evidence>
<dbReference type="EMBL" id="DYDO01000012">
    <property type="protein sequence ID" value="DBA15424.1"/>
    <property type="molecule type" value="Genomic_DNA"/>
</dbReference>
<gene>
    <name evidence="9" type="ORF">GDO54_004637</name>
</gene>
<evidence type="ECO:0000256" key="4">
    <source>
        <dbReference type="ARBA" id="ARBA00022734"/>
    </source>
</evidence>
<feature type="compositionally biased region" description="Low complexity" evidence="6">
    <location>
        <begin position="79"/>
        <end position="97"/>
    </location>
</feature>
<dbReference type="Gene3D" id="3.10.100.10">
    <property type="entry name" value="Mannose-Binding Protein A, subunit A"/>
    <property type="match status" value="1"/>
</dbReference>
<dbReference type="Pfam" id="PF00059">
    <property type="entry name" value="Lectin_C"/>
    <property type="match status" value="1"/>
</dbReference>
<feature type="chain" id="PRO_5043898421" description="C-type lectin domain-containing protein" evidence="7">
    <location>
        <begin position="29"/>
        <end position="256"/>
    </location>
</feature>
<dbReference type="InterPro" id="IPR016186">
    <property type="entry name" value="C-type_lectin-like/link_sf"/>
</dbReference>
<dbReference type="PANTHER" id="PTHR22799:SF1">
    <property type="entry name" value="C-TYPE LECTIN DOMAIN FAMILY 11 MEMBER A"/>
    <property type="match status" value="1"/>
</dbReference>
<feature type="region of interest" description="Disordered" evidence="6">
    <location>
        <begin position="38"/>
        <end position="103"/>
    </location>
</feature>
<keyword evidence="5" id="KW-1015">Disulfide bond</keyword>
<evidence type="ECO:0000256" key="3">
    <source>
        <dbReference type="ARBA" id="ARBA00022729"/>
    </source>
</evidence>
<dbReference type="GO" id="GO:0008083">
    <property type="term" value="F:growth factor activity"/>
    <property type="evidence" value="ECO:0007669"/>
    <property type="project" value="TreeGrafter"/>
</dbReference>
<feature type="domain" description="C-type lectin" evidence="8">
    <location>
        <begin position="156"/>
        <end position="255"/>
    </location>
</feature>
<evidence type="ECO:0000313" key="10">
    <source>
        <dbReference type="Proteomes" id="UP001181693"/>
    </source>
</evidence>
<reference evidence="9" key="1">
    <citation type="thesis" date="2020" institute="ProQuest LLC" country="789 East Eisenhower Parkway, Ann Arbor, MI, USA">
        <title>Comparative Genomics and Chromosome Evolution.</title>
        <authorList>
            <person name="Mudd A.B."/>
        </authorList>
    </citation>
    <scope>NUCLEOTIDE SEQUENCE</scope>
    <source>
        <strain evidence="9">1538</strain>
        <tissue evidence="9">Blood</tissue>
    </source>
</reference>
<dbReference type="Proteomes" id="UP001181693">
    <property type="component" value="Unassembled WGS sequence"/>
</dbReference>
<dbReference type="PROSITE" id="PS50041">
    <property type="entry name" value="C_TYPE_LECTIN_2"/>
    <property type="match status" value="1"/>
</dbReference>
<name>A0AAV2ZMB4_PYXAD</name>
<dbReference type="GO" id="GO:0001503">
    <property type="term" value="P:ossification"/>
    <property type="evidence" value="ECO:0007669"/>
    <property type="project" value="TreeGrafter"/>
</dbReference>
<keyword evidence="4" id="KW-0430">Lectin</keyword>
<sequence length="256" mass="27674">MYFFMQVSKMVSLWEIFSLFAAATLVVCQAPGSDKCAGAPGIPGTPGQNGLPGRDGRDGIRGEPGIPGPMGPPGGNQGPPGRDGLPGPMGQPGLQGLKGEKGDMGPRGKLLKTYITNICIKHHLLLTIIFSVLLLQGKIQEVGNKILATNGKEVDFETSKTTCTDIGGKIATPMDEAENNAILNILKEYNRYAYLGIQEGPTPGEFHYLDGYHLNYTHWRKSEPSGKGKENCVEMYTDGTWNDKACNQKRLTVCEF</sequence>
<dbReference type="InterPro" id="IPR001304">
    <property type="entry name" value="C-type_lectin-like"/>
</dbReference>
<organism evidence="9 10">
    <name type="scientific">Pyxicephalus adspersus</name>
    <name type="common">African bullfrog</name>
    <dbReference type="NCBI Taxonomy" id="30357"/>
    <lineage>
        <taxon>Eukaryota</taxon>
        <taxon>Metazoa</taxon>
        <taxon>Chordata</taxon>
        <taxon>Craniata</taxon>
        <taxon>Vertebrata</taxon>
        <taxon>Euteleostomi</taxon>
        <taxon>Amphibia</taxon>
        <taxon>Batrachia</taxon>
        <taxon>Anura</taxon>
        <taxon>Neobatrachia</taxon>
        <taxon>Ranoidea</taxon>
        <taxon>Pyxicephalidae</taxon>
        <taxon>Pyxicephalinae</taxon>
        <taxon>Pyxicephalus</taxon>
    </lineage>
</organism>
<dbReference type="GO" id="GO:0005615">
    <property type="term" value="C:extracellular space"/>
    <property type="evidence" value="ECO:0007669"/>
    <property type="project" value="TreeGrafter"/>
</dbReference>
<dbReference type="PANTHER" id="PTHR22799">
    <property type="entry name" value="TETRANECTIN-RELATED"/>
    <property type="match status" value="1"/>
</dbReference>
<accession>A0AAV2ZMB4</accession>
<evidence type="ECO:0000256" key="1">
    <source>
        <dbReference type="ARBA" id="ARBA00004613"/>
    </source>
</evidence>
<dbReference type="SMART" id="SM00034">
    <property type="entry name" value="CLECT"/>
    <property type="match status" value="1"/>
</dbReference>
<keyword evidence="3 7" id="KW-0732">Signal</keyword>
<keyword evidence="10" id="KW-1185">Reference proteome</keyword>
<dbReference type="InterPro" id="IPR051663">
    <property type="entry name" value="CLec_Tetranectin-domain"/>
</dbReference>
<comment type="caution">
    <text evidence="9">The sequence shown here is derived from an EMBL/GenBank/DDBJ whole genome shotgun (WGS) entry which is preliminary data.</text>
</comment>
<evidence type="ECO:0000256" key="2">
    <source>
        <dbReference type="ARBA" id="ARBA00022525"/>
    </source>
</evidence>
<evidence type="ECO:0000313" key="9">
    <source>
        <dbReference type="EMBL" id="DBA15424.1"/>
    </source>
</evidence>
<evidence type="ECO:0000256" key="5">
    <source>
        <dbReference type="ARBA" id="ARBA00023157"/>
    </source>
</evidence>
<protein>
    <recommendedName>
        <fullName evidence="8">C-type lectin domain-containing protein</fullName>
    </recommendedName>
</protein>
<dbReference type="InterPro" id="IPR018378">
    <property type="entry name" value="C-type_lectin_CS"/>
</dbReference>
<feature type="signal peptide" evidence="7">
    <location>
        <begin position="1"/>
        <end position="28"/>
    </location>
</feature>
<dbReference type="PROSITE" id="PS00615">
    <property type="entry name" value="C_TYPE_LECTIN_1"/>
    <property type="match status" value="1"/>
</dbReference>